<evidence type="ECO:0000256" key="6">
    <source>
        <dbReference type="ARBA" id="ARBA00022777"/>
    </source>
</evidence>
<accession>A0ABY7KBD8</accession>
<dbReference type="GO" id="GO:0003991">
    <property type="term" value="F:acetylglutamate kinase activity"/>
    <property type="evidence" value="ECO:0007669"/>
    <property type="project" value="UniProtKB-EC"/>
</dbReference>
<dbReference type="NCBIfam" id="TIGR00761">
    <property type="entry name" value="argB"/>
    <property type="match status" value="1"/>
</dbReference>
<comment type="pathway">
    <text evidence="1 9">Amino-acid biosynthesis; L-arginine biosynthesis; N(2)-acetyl-L-ornithine from L-glutamate: step 2/4.</text>
</comment>
<feature type="domain" description="Aspartate/glutamate/uridylate kinase" evidence="11">
    <location>
        <begin position="15"/>
        <end position="255"/>
    </location>
</feature>
<feature type="binding site" evidence="9">
    <location>
        <position position="76"/>
    </location>
    <ligand>
        <name>substrate</name>
    </ligand>
</feature>
<feature type="binding site" evidence="9">
    <location>
        <position position="175"/>
    </location>
    <ligand>
        <name>substrate</name>
    </ligand>
</feature>
<dbReference type="InterPro" id="IPR036393">
    <property type="entry name" value="AceGlu_kinase-like_sf"/>
</dbReference>
<evidence type="ECO:0000256" key="2">
    <source>
        <dbReference type="ARBA" id="ARBA00022571"/>
    </source>
</evidence>
<sequence length="293" mass="30323">MSSCPADLAPLYGRTVVVKIGGHAMTAEAHLRAFAADVTALRAAGVRPVVVHGGGPQISAHLQRLGQEPAFRSGLRVTTPETMDVVRMVLAGQVQRNLVGLLNRHAPVAVGMTGEDARTLTAVRRYALDGGRRVDIGLVGEVTEVDPALVGDHLAAGRIPVISSIAPGTEGEIYNVNADTAAAALAVALGAERLCVLTDVDGIQQNWPGPGPVLRELTVSQARRLQPDLSGGMAPKVEACLTAVTGGVGSAHILDGRREHALLHSLSTGEPLGTRLVPDGVAQPSEGSSRCSR</sequence>
<dbReference type="InterPro" id="IPR001057">
    <property type="entry name" value="Glu/AcGlu_kinase"/>
</dbReference>
<dbReference type="RefSeq" id="WP_269659464.1">
    <property type="nucleotide sequence ID" value="NZ_CP114413.1"/>
</dbReference>
<dbReference type="InterPro" id="IPR004662">
    <property type="entry name" value="AcgluKinase_fam"/>
</dbReference>
<feature type="binding site" evidence="9">
    <location>
        <begin position="54"/>
        <end position="55"/>
    </location>
    <ligand>
        <name>substrate</name>
    </ligand>
</feature>
<organism evidence="12 13">
    <name type="scientific">Streptomyces cinnabarinus</name>
    <dbReference type="NCBI Taxonomy" id="67287"/>
    <lineage>
        <taxon>Bacteria</taxon>
        <taxon>Bacillati</taxon>
        <taxon>Actinomycetota</taxon>
        <taxon>Actinomycetes</taxon>
        <taxon>Kitasatosporales</taxon>
        <taxon>Streptomycetaceae</taxon>
        <taxon>Streptomyces</taxon>
    </lineage>
</organism>
<evidence type="ECO:0000256" key="1">
    <source>
        <dbReference type="ARBA" id="ARBA00004828"/>
    </source>
</evidence>
<evidence type="ECO:0000313" key="12">
    <source>
        <dbReference type="EMBL" id="WAZ21826.1"/>
    </source>
</evidence>
<keyword evidence="4 9" id="KW-0808">Transferase</keyword>
<dbReference type="Proteomes" id="UP001164439">
    <property type="component" value="Chromosome"/>
</dbReference>
<dbReference type="EMBL" id="CP114413">
    <property type="protein sequence ID" value="WAZ21826.1"/>
    <property type="molecule type" value="Genomic_DNA"/>
</dbReference>
<keyword evidence="3 9" id="KW-0028">Amino-acid biosynthesis</keyword>
<proteinExistence type="inferred from homology"/>
<dbReference type="SUPFAM" id="SSF53633">
    <property type="entry name" value="Carbamate kinase-like"/>
    <property type="match status" value="1"/>
</dbReference>
<dbReference type="EC" id="2.7.2.8" evidence="9"/>
<evidence type="ECO:0000256" key="3">
    <source>
        <dbReference type="ARBA" id="ARBA00022605"/>
    </source>
</evidence>
<keyword evidence="2 9" id="KW-0055">Arginine biosynthesis</keyword>
<evidence type="ECO:0000256" key="7">
    <source>
        <dbReference type="ARBA" id="ARBA00022840"/>
    </source>
</evidence>
<keyword evidence="7 9" id="KW-0067">ATP-binding</keyword>
<feature type="site" description="Transition state stabilizer" evidence="9">
    <location>
        <position position="19"/>
    </location>
</feature>
<feature type="region of interest" description="Disordered" evidence="10">
    <location>
        <begin position="273"/>
        <end position="293"/>
    </location>
</feature>
<evidence type="ECO:0000256" key="9">
    <source>
        <dbReference type="HAMAP-Rule" id="MF_00082"/>
    </source>
</evidence>
<evidence type="ECO:0000256" key="4">
    <source>
        <dbReference type="ARBA" id="ARBA00022679"/>
    </source>
</evidence>
<evidence type="ECO:0000313" key="13">
    <source>
        <dbReference type="Proteomes" id="UP001164439"/>
    </source>
</evidence>
<evidence type="ECO:0000256" key="5">
    <source>
        <dbReference type="ARBA" id="ARBA00022741"/>
    </source>
</evidence>
<comment type="catalytic activity">
    <reaction evidence="8 9">
        <text>N-acetyl-L-glutamate + ATP = N-acetyl-L-glutamyl 5-phosphate + ADP</text>
        <dbReference type="Rhea" id="RHEA:14629"/>
        <dbReference type="ChEBI" id="CHEBI:30616"/>
        <dbReference type="ChEBI" id="CHEBI:44337"/>
        <dbReference type="ChEBI" id="CHEBI:57936"/>
        <dbReference type="ChEBI" id="CHEBI:456216"/>
        <dbReference type="EC" id="2.7.2.8"/>
    </reaction>
</comment>
<dbReference type="PANTHER" id="PTHR23342:SF0">
    <property type="entry name" value="N-ACETYLGLUTAMATE SYNTHASE, MITOCHONDRIAL"/>
    <property type="match status" value="1"/>
</dbReference>
<evidence type="ECO:0000256" key="10">
    <source>
        <dbReference type="SAM" id="MobiDB-lite"/>
    </source>
</evidence>
<evidence type="ECO:0000256" key="8">
    <source>
        <dbReference type="ARBA" id="ARBA00048141"/>
    </source>
</evidence>
<keyword evidence="6 9" id="KW-0418">Kinase</keyword>
<dbReference type="PIRSF" id="PIRSF000728">
    <property type="entry name" value="NAGK"/>
    <property type="match status" value="1"/>
</dbReference>
<dbReference type="PANTHER" id="PTHR23342">
    <property type="entry name" value="N-ACETYLGLUTAMATE SYNTHASE"/>
    <property type="match status" value="1"/>
</dbReference>
<dbReference type="Pfam" id="PF00696">
    <property type="entry name" value="AA_kinase"/>
    <property type="match status" value="1"/>
</dbReference>
<dbReference type="PRINTS" id="PR00474">
    <property type="entry name" value="GLU5KINASE"/>
</dbReference>
<keyword evidence="9" id="KW-0963">Cytoplasm</keyword>
<dbReference type="Gene3D" id="3.40.1160.10">
    <property type="entry name" value="Acetylglutamate kinase-like"/>
    <property type="match status" value="1"/>
</dbReference>
<comment type="similarity">
    <text evidence="9">Belongs to the acetylglutamate kinase family. ArgB subfamily.</text>
</comment>
<gene>
    <name evidence="9 12" type="primary">argB</name>
    <name evidence="12" type="ORF">STRCI_003026</name>
</gene>
<dbReference type="HAMAP" id="MF_00082">
    <property type="entry name" value="ArgB"/>
    <property type="match status" value="1"/>
</dbReference>
<reference evidence="12" key="1">
    <citation type="submission" date="2022-12" db="EMBL/GenBank/DDBJ databases">
        <authorList>
            <person name="Ruckert C."/>
            <person name="Busche T."/>
            <person name="Kalinowski J."/>
            <person name="Wittmann C."/>
        </authorList>
    </citation>
    <scope>NUCLEOTIDE SEQUENCE</scope>
    <source>
        <strain evidence="12">DSM 40467</strain>
    </source>
</reference>
<protein>
    <recommendedName>
        <fullName evidence="9">Acetylglutamate kinase</fullName>
        <ecNumber evidence="9">2.7.2.8</ecNumber>
    </recommendedName>
    <alternativeName>
        <fullName evidence="9">N-acetyl-L-glutamate 5-phosphotransferase</fullName>
    </alternativeName>
    <alternativeName>
        <fullName evidence="9">NAG kinase</fullName>
        <shortName evidence="9">NAGK</shortName>
    </alternativeName>
</protein>
<comment type="function">
    <text evidence="9">Catalyzes the ATP-dependent phosphorylation of N-acetyl-L-glutamate.</text>
</comment>
<keyword evidence="13" id="KW-1185">Reference proteome</keyword>
<evidence type="ECO:0000259" key="11">
    <source>
        <dbReference type="Pfam" id="PF00696"/>
    </source>
</evidence>
<name>A0ABY7KBD8_9ACTN</name>
<dbReference type="InterPro" id="IPR037528">
    <property type="entry name" value="ArgB"/>
</dbReference>
<dbReference type="InterPro" id="IPR001048">
    <property type="entry name" value="Asp/Glu/Uridylate_kinase"/>
</dbReference>
<comment type="subcellular location">
    <subcellularLocation>
        <location evidence="9">Cytoplasm</location>
    </subcellularLocation>
</comment>
<keyword evidence="5 9" id="KW-0547">Nucleotide-binding</keyword>
<feature type="site" description="Transition state stabilizer" evidence="9">
    <location>
        <position position="236"/>
    </location>
</feature>